<feature type="chain" id="PRO_5032332013" evidence="2">
    <location>
        <begin position="19"/>
        <end position="152"/>
    </location>
</feature>
<proteinExistence type="predicted"/>
<accession>A0A833W3C3</accession>
<gene>
    <name evidence="4" type="ORF">FCM35_KLT00502</name>
</gene>
<name>A0A833W3C3_9POAL</name>
<evidence type="ECO:0000313" key="5">
    <source>
        <dbReference type="Proteomes" id="UP000623129"/>
    </source>
</evidence>
<dbReference type="InterPro" id="IPR004873">
    <property type="entry name" value="BURP_dom"/>
</dbReference>
<feature type="signal peptide" evidence="2">
    <location>
        <begin position="1"/>
        <end position="18"/>
    </location>
</feature>
<dbReference type="Proteomes" id="UP000623129">
    <property type="component" value="Unassembled WGS sequence"/>
</dbReference>
<keyword evidence="1 2" id="KW-0732">Signal</keyword>
<dbReference type="InterPro" id="IPR044816">
    <property type="entry name" value="BURP"/>
</dbReference>
<evidence type="ECO:0000256" key="1">
    <source>
        <dbReference type="ARBA" id="ARBA00022729"/>
    </source>
</evidence>
<evidence type="ECO:0000259" key="3">
    <source>
        <dbReference type="PROSITE" id="PS51277"/>
    </source>
</evidence>
<reference evidence="4" key="1">
    <citation type="submission" date="2020-01" db="EMBL/GenBank/DDBJ databases">
        <title>Genome sequence of Kobresia littledalei, the first chromosome-level genome in the family Cyperaceae.</title>
        <authorList>
            <person name="Qu G."/>
        </authorList>
    </citation>
    <scope>NUCLEOTIDE SEQUENCE</scope>
    <source>
        <strain evidence="4">C.B.Clarke</strain>
        <tissue evidence="4">Leaf</tissue>
    </source>
</reference>
<keyword evidence="5" id="KW-1185">Reference proteome</keyword>
<feature type="domain" description="BURP" evidence="3">
    <location>
        <begin position="87"/>
        <end position="152"/>
    </location>
</feature>
<comment type="caution">
    <text evidence="4">The sequence shown here is derived from an EMBL/GenBank/DDBJ whole genome shotgun (WGS) entry which is preliminary data.</text>
</comment>
<sequence length="152" mass="16819">MARLFLLSFVLVVAAIEAHDAVSPLETYWLSVLPNTTMPNAIRNLIDPAMNDSVVVKHRVKVREGMTQNVFILSGALPSPDYVRSTFFPIKDMYPGAQMNQGLNFDQTIIGGAFVSRTDADRIKFCSDNLPQILDNFSMVPDKGLNKGVTND</sequence>
<protein>
    <submittedName>
        <fullName evidence="4">BURP domain-containing protein 3-like protein</fullName>
    </submittedName>
</protein>
<dbReference type="PROSITE" id="PS51277">
    <property type="entry name" value="BURP"/>
    <property type="match status" value="1"/>
</dbReference>
<dbReference type="PANTHER" id="PTHR31236:SF31">
    <property type="entry name" value="BURP DOMAIN-CONTAINING PROTEIN 7"/>
    <property type="match status" value="1"/>
</dbReference>
<dbReference type="AlphaFoldDB" id="A0A833W3C3"/>
<evidence type="ECO:0000256" key="2">
    <source>
        <dbReference type="SAM" id="SignalP"/>
    </source>
</evidence>
<evidence type="ECO:0000313" key="4">
    <source>
        <dbReference type="EMBL" id="KAF3341864.1"/>
    </source>
</evidence>
<dbReference type="PANTHER" id="PTHR31236">
    <property type="entry name" value="BURP DOMAIN PROTEIN USPL1-LIKE"/>
    <property type="match status" value="1"/>
</dbReference>
<organism evidence="4 5">
    <name type="scientific">Carex littledalei</name>
    <dbReference type="NCBI Taxonomy" id="544730"/>
    <lineage>
        <taxon>Eukaryota</taxon>
        <taxon>Viridiplantae</taxon>
        <taxon>Streptophyta</taxon>
        <taxon>Embryophyta</taxon>
        <taxon>Tracheophyta</taxon>
        <taxon>Spermatophyta</taxon>
        <taxon>Magnoliopsida</taxon>
        <taxon>Liliopsida</taxon>
        <taxon>Poales</taxon>
        <taxon>Cyperaceae</taxon>
        <taxon>Cyperoideae</taxon>
        <taxon>Cariceae</taxon>
        <taxon>Carex</taxon>
        <taxon>Carex subgen. Euthyceras</taxon>
    </lineage>
</organism>
<dbReference type="EMBL" id="SWLB01000001">
    <property type="protein sequence ID" value="KAF3341864.1"/>
    <property type="molecule type" value="Genomic_DNA"/>
</dbReference>
<dbReference type="OrthoDB" id="1744491at2759"/>